<reference evidence="1 2" key="1">
    <citation type="submission" date="2020-02" db="EMBL/GenBank/DDBJ databases">
        <title>Genome sequence of the type strain DSM 27180 of Arthrobacter silviterrae.</title>
        <authorList>
            <person name="Gao J."/>
            <person name="Sun J."/>
        </authorList>
    </citation>
    <scope>NUCLEOTIDE SEQUENCE [LARGE SCALE GENOMIC DNA]</scope>
    <source>
        <strain evidence="1 2">DSM 27180</strain>
    </source>
</reference>
<gene>
    <name evidence="1" type="ORF">G6N77_17325</name>
</gene>
<dbReference type="InterPro" id="IPR019587">
    <property type="entry name" value="Polyketide_cyclase/dehydratase"/>
</dbReference>
<organism evidence="1 2">
    <name type="scientific">Arthrobacter silviterrae</name>
    <dbReference type="NCBI Taxonomy" id="2026658"/>
    <lineage>
        <taxon>Bacteria</taxon>
        <taxon>Bacillati</taxon>
        <taxon>Actinomycetota</taxon>
        <taxon>Actinomycetes</taxon>
        <taxon>Micrococcales</taxon>
        <taxon>Micrococcaceae</taxon>
        <taxon>Arthrobacter</taxon>
    </lineage>
</organism>
<dbReference type="SUPFAM" id="SSF55961">
    <property type="entry name" value="Bet v1-like"/>
    <property type="match status" value="1"/>
</dbReference>
<protein>
    <submittedName>
        <fullName evidence="1">ATPase</fullName>
    </submittedName>
</protein>
<proteinExistence type="predicted"/>
<dbReference type="CDD" id="cd08865">
    <property type="entry name" value="SRPBCC_10"/>
    <property type="match status" value="1"/>
</dbReference>
<keyword evidence="2" id="KW-1185">Reference proteome</keyword>
<dbReference type="EMBL" id="JAAKZI010000041">
    <property type="protein sequence ID" value="NGN85210.1"/>
    <property type="molecule type" value="Genomic_DNA"/>
</dbReference>
<dbReference type="Proteomes" id="UP000479226">
    <property type="component" value="Unassembled WGS sequence"/>
</dbReference>
<evidence type="ECO:0000313" key="1">
    <source>
        <dbReference type="EMBL" id="NGN85210.1"/>
    </source>
</evidence>
<evidence type="ECO:0000313" key="2">
    <source>
        <dbReference type="Proteomes" id="UP000479226"/>
    </source>
</evidence>
<comment type="caution">
    <text evidence="1">The sequence shown here is derived from an EMBL/GenBank/DDBJ whole genome shotgun (WGS) entry which is preliminary data.</text>
</comment>
<accession>A0ABX0DIF6</accession>
<dbReference type="Gene3D" id="3.30.530.20">
    <property type="match status" value="1"/>
</dbReference>
<name>A0ABX0DIF6_9MICC</name>
<dbReference type="InterPro" id="IPR023393">
    <property type="entry name" value="START-like_dom_sf"/>
</dbReference>
<dbReference type="Pfam" id="PF10604">
    <property type="entry name" value="Polyketide_cyc2"/>
    <property type="match status" value="1"/>
</dbReference>
<dbReference type="RefSeq" id="WP_165183422.1">
    <property type="nucleotide sequence ID" value="NZ_JAAKZI010000041.1"/>
</dbReference>
<sequence>MVNVHTDILIDAPCAIVAEYAANPDNAPAWYQNIASATWLTPHPLAVGSKLAFTAHFLGRALDYTYEFTDYIPGERLVMRTSQGPFPMKTTYTWTSEGNATRMELRNEGKPSGFGVLAGAPMAAMMRRAMRKDLAKLKTILEST</sequence>